<name>A0A6P0UJQ9_9FLAO</name>
<gene>
    <name evidence="1" type="ORF">GWK09_12285</name>
</gene>
<dbReference type="RefSeq" id="WP_163693759.1">
    <property type="nucleotide sequence ID" value="NZ_FXTW01000003.1"/>
</dbReference>
<dbReference type="EMBL" id="JAABOP010000004">
    <property type="protein sequence ID" value="NER11303.1"/>
    <property type="molecule type" value="Genomic_DNA"/>
</dbReference>
<evidence type="ECO:0000313" key="1">
    <source>
        <dbReference type="EMBL" id="NER11303.1"/>
    </source>
</evidence>
<sequence>MRTVIPMEVPEGFMKAKFWFAAAIALLAGEVALAQDLHTVVLELDPRDQNPSSSLTLSLNGAKSPPAHFVLKARVGDQIRWKAITSSEDEGDVRITRIQYLSGPRIFSKDLITGNSALQATVIRGGNAPYVYKIHFALDDQSKEEVITSRIQILQ</sequence>
<accession>A0A6P0UJQ9</accession>
<dbReference type="Proteomes" id="UP000468443">
    <property type="component" value="Unassembled WGS sequence"/>
</dbReference>
<keyword evidence="2" id="KW-1185">Reference proteome</keyword>
<comment type="caution">
    <text evidence="1">The sequence shown here is derived from an EMBL/GenBank/DDBJ whole genome shotgun (WGS) entry which is preliminary data.</text>
</comment>
<evidence type="ECO:0000313" key="2">
    <source>
        <dbReference type="Proteomes" id="UP000468443"/>
    </source>
</evidence>
<proteinExistence type="predicted"/>
<dbReference type="AlphaFoldDB" id="A0A6P0UJQ9"/>
<protein>
    <submittedName>
        <fullName evidence="1">Uncharacterized protein</fullName>
    </submittedName>
</protein>
<organism evidence="1 2">
    <name type="scientific">Muriicola jejuensis</name>
    <dbReference type="NCBI Taxonomy" id="504488"/>
    <lineage>
        <taxon>Bacteria</taxon>
        <taxon>Pseudomonadati</taxon>
        <taxon>Bacteroidota</taxon>
        <taxon>Flavobacteriia</taxon>
        <taxon>Flavobacteriales</taxon>
        <taxon>Flavobacteriaceae</taxon>
        <taxon>Muriicola</taxon>
    </lineage>
</organism>
<reference evidence="1 2" key="1">
    <citation type="submission" date="2020-01" db="EMBL/GenBank/DDBJ databases">
        <title>Muriicola jejuensis KCTC 22299.</title>
        <authorList>
            <person name="Wang G."/>
        </authorList>
    </citation>
    <scope>NUCLEOTIDE SEQUENCE [LARGE SCALE GENOMIC DNA]</scope>
    <source>
        <strain evidence="1 2">KCTC 22299</strain>
    </source>
</reference>